<gene>
    <name evidence="3" type="ORF">CRHIZ90672A_00006370</name>
</gene>
<organism evidence="3 4">
    <name type="scientific">Clonostachys rhizophaga</name>
    <dbReference type="NCBI Taxonomy" id="160324"/>
    <lineage>
        <taxon>Eukaryota</taxon>
        <taxon>Fungi</taxon>
        <taxon>Dikarya</taxon>
        <taxon>Ascomycota</taxon>
        <taxon>Pezizomycotina</taxon>
        <taxon>Sordariomycetes</taxon>
        <taxon>Hypocreomycetidae</taxon>
        <taxon>Hypocreales</taxon>
        <taxon>Bionectriaceae</taxon>
        <taxon>Clonostachys</taxon>
    </lineage>
</organism>
<feature type="region of interest" description="Disordered" evidence="1">
    <location>
        <begin position="1"/>
        <end position="21"/>
    </location>
</feature>
<feature type="domain" description="Clr5" evidence="2">
    <location>
        <begin position="47"/>
        <end position="99"/>
    </location>
</feature>
<evidence type="ECO:0000259" key="2">
    <source>
        <dbReference type="Pfam" id="PF14420"/>
    </source>
</evidence>
<reference evidence="3" key="1">
    <citation type="submission" date="2021-10" db="EMBL/GenBank/DDBJ databases">
        <authorList>
            <person name="Piombo E."/>
        </authorList>
    </citation>
    <scope>NUCLEOTIDE SEQUENCE</scope>
</reference>
<protein>
    <recommendedName>
        <fullName evidence="2">Clr5 domain-containing protein</fullName>
    </recommendedName>
</protein>
<feature type="region of interest" description="Disordered" evidence="1">
    <location>
        <begin position="158"/>
        <end position="181"/>
    </location>
</feature>
<evidence type="ECO:0000256" key="1">
    <source>
        <dbReference type="SAM" id="MobiDB-lite"/>
    </source>
</evidence>
<dbReference type="PANTHER" id="PTHR38788:SF3">
    <property type="entry name" value="CLR5 DOMAIN-CONTAINING PROTEIN"/>
    <property type="match status" value="1"/>
</dbReference>
<proteinExistence type="predicted"/>
<dbReference type="Pfam" id="PF14420">
    <property type="entry name" value="Clr5"/>
    <property type="match status" value="1"/>
</dbReference>
<dbReference type="Proteomes" id="UP000696573">
    <property type="component" value="Unassembled WGS sequence"/>
</dbReference>
<evidence type="ECO:0000313" key="4">
    <source>
        <dbReference type="Proteomes" id="UP000696573"/>
    </source>
</evidence>
<feature type="compositionally biased region" description="Pro residues" evidence="1">
    <location>
        <begin position="169"/>
        <end position="181"/>
    </location>
</feature>
<sequence>MDPNELAAMATPASTSDAESTFKRKLSVESDEMGAIQQRKTRKRIPSEQWEAKRPIITKLYQVEKRSLKEVMEILERDYGFQATVKMYKSRIWKWGLDKKLKSDEVLAILLLKHERDAQRKPSQFTIRGQPVDLDNINRYVKRNPLLLTRLRAGHQPSVQTSNEVSCFTPPPSPTRSLPPPGEFHRMDELMRLFRDYVDGSLASFAWTWQYDVSCTGRLPGDRSADLFDRVMASFALVNRCLKKGDNISVNSLLSPAFESLKEIVAAESPIFIVRTVCLLWYLEQHHKNDLLRLVLDYLGKLIPIMLGQYHMLARIWQILGSTHFADYNDLSMRLYALLVPMMEHRIGPANELTTILYGDHIDCVFQRKQSSGEVLELATKYRRKVDNTGQRHYWLLDLVITQTAVLCAKKESEGDIGGAMEHLQTLKYYPLSDEQEAMVDIQMGNYSFRLADNKSAIAAYRRAARLAMKPGGDERLLTTCLTNLETALAKDGWSYDAARVRDLRLRRIEWFAADTTEFAAKAAPLYDQTAASFPAMTSFSEGLGGQPGNLSRPGDDSWVWQETLGCGDVAKDIVAASSNHPVDHPGVRDLGYPVVTAAPWTEGPTACHPAMVVPSTTVTSVHYPSLSPPATTPWVTSVYR</sequence>
<dbReference type="EMBL" id="CABFNQ020000760">
    <property type="protein sequence ID" value="CAH0038706.1"/>
    <property type="molecule type" value="Genomic_DNA"/>
</dbReference>
<evidence type="ECO:0000313" key="3">
    <source>
        <dbReference type="EMBL" id="CAH0038706.1"/>
    </source>
</evidence>
<dbReference type="OrthoDB" id="5986190at2759"/>
<comment type="caution">
    <text evidence="3">The sequence shown here is derived from an EMBL/GenBank/DDBJ whole genome shotgun (WGS) entry which is preliminary data.</text>
</comment>
<dbReference type="AlphaFoldDB" id="A0A9N9YQ98"/>
<name>A0A9N9YQ98_9HYPO</name>
<keyword evidence="4" id="KW-1185">Reference proteome</keyword>
<dbReference type="PANTHER" id="PTHR38788">
    <property type="entry name" value="CLR5 DOMAIN-CONTAINING PROTEIN"/>
    <property type="match status" value="1"/>
</dbReference>
<accession>A0A9N9YQ98</accession>
<dbReference type="InterPro" id="IPR025676">
    <property type="entry name" value="Clr5_dom"/>
</dbReference>